<evidence type="ECO:0000256" key="2">
    <source>
        <dbReference type="SAM" id="SignalP"/>
    </source>
</evidence>
<reference evidence="4 5" key="1">
    <citation type="submission" date="2017-06" db="EMBL/GenBank/DDBJ databases">
        <authorList>
            <person name="Kim H.J."/>
            <person name="Triplett B.A."/>
        </authorList>
    </citation>
    <scope>NUCLEOTIDE SEQUENCE [LARGE SCALE GENOMIC DNA]</scope>
    <source>
        <strain evidence="4 5">DSM 45207</strain>
    </source>
</reference>
<dbReference type="Proteomes" id="UP000198348">
    <property type="component" value="Unassembled WGS sequence"/>
</dbReference>
<dbReference type="EMBL" id="FZNW01000001">
    <property type="protein sequence ID" value="SNR28284.1"/>
    <property type="molecule type" value="Genomic_DNA"/>
</dbReference>
<dbReference type="RefSeq" id="WP_089299526.1">
    <property type="nucleotide sequence ID" value="NZ_FZNW01000001.1"/>
</dbReference>
<gene>
    <name evidence="4" type="ORF">SAMN06265360_101193</name>
</gene>
<dbReference type="Gene3D" id="2.60.40.2230">
    <property type="entry name" value="Uncharacterised protein YcnI-like PF07987, DUF1775"/>
    <property type="match status" value="1"/>
</dbReference>
<dbReference type="Pfam" id="PF07987">
    <property type="entry name" value="DUF1775"/>
    <property type="match status" value="1"/>
</dbReference>
<keyword evidence="2" id="KW-0732">Signal</keyword>
<accession>A0A238V2I6</accession>
<proteinExistence type="predicted"/>
<feature type="region of interest" description="Disordered" evidence="1">
    <location>
        <begin position="251"/>
        <end position="270"/>
    </location>
</feature>
<evidence type="ECO:0000313" key="5">
    <source>
        <dbReference type="Proteomes" id="UP000198348"/>
    </source>
</evidence>
<dbReference type="OrthoDB" id="9810871at2"/>
<feature type="domain" description="YncI copper-binding" evidence="3">
    <location>
        <begin position="31"/>
        <end position="184"/>
    </location>
</feature>
<protein>
    <submittedName>
        <fullName evidence="4">Uncharacterized protein YcnI</fullName>
    </submittedName>
</protein>
<evidence type="ECO:0000313" key="4">
    <source>
        <dbReference type="EMBL" id="SNR28284.1"/>
    </source>
</evidence>
<dbReference type="CDD" id="cd08545">
    <property type="entry name" value="YcnI_like"/>
    <property type="match status" value="1"/>
</dbReference>
<feature type="region of interest" description="Disordered" evidence="1">
    <location>
        <begin position="159"/>
        <end position="220"/>
    </location>
</feature>
<keyword evidence="5" id="KW-1185">Reference proteome</keyword>
<evidence type="ECO:0000259" key="3">
    <source>
        <dbReference type="Pfam" id="PF07987"/>
    </source>
</evidence>
<evidence type="ECO:0000256" key="1">
    <source>
        <dbReference type="SAM" id="MobiDB-lite"/>
    </source>
</evidence>
<dbReference type="InterPro" id="IPR038507">
    <property type="entry name" value="YcnI-like_sf"/>
</dbReference>
<dbReference type="InterPro" id="IPR012533">
    <property type="entry name" value="YcnI-copper_dom"/>
</dbReference>
<name>A0A238V2I6_9PSEU</name>
<feature type="compositionally biased region" description="Low complexity" evidence="1">
    <location>
        <begin position="208"/>
        <end position="220"/>
    </location>
</feature>
<feature type="signal peptide" evidence="2">
    <location>
        <begin position="1"/>
        <end position="30"/>
    </location>
</feature>
<dbReference type="AlphaFoldDB" id="A0A238V2I6"/>
<sequence>MSIKHTSFRAAVLTATVSITGLLATGTAAAHVTAHSYGDRPEQEGYGAITLRVPNEEADRGTTEVAITIPEEYSITSARTKPVPGWSAEVRTDELAEPIDGPHGNEVDEVVTRIVWQAEPGNEIAAGTTEYQEFAFTVGTLPSDVDELVLPTAQTYEGGEVVEWDAPPPAEGADEPAHPAPVVPLAEPGASGHGHDNEPGTENDSADSADSAGEAAGEQATDNAARWLGGAGLGLGALGFGVGIGATVRARRAGGTSTGGAANEGSGEAR</sequence>
<organism evidence="4 5">
    <name type="scientific">Haloechinothrix alba</name>
    <dbReference type="NCBI Taxonomy" id="664784"/>
    <lineage>
        <taxon>Bacteria</taxon>
        <taxon>Bacillati</taxon>
        <taxon>Actinomycetota</taxon>
        <taxon>Actinomycetes</taxon>
        <taxon>Pseudonocardiales</taxon>
        <taxon>Pseudonocardiaceae</taxon>
        <taxon>Haloechinothrix</taxon>
    </lineage>
</organism>
<feature type="chain" id="PRO_5013008974" evidence="2">
    <location>
        <begin position="31"/>
        <end position="270"/>
    </location>
</feature>